<keyword evidence="4" id="KW-1185">Reference proteome</keyword>
<gene>
    <name evidence="2" type="ORF">GCM10007888_63700</name>
    <name evidence="1" type="ORF">MOX02_61730</name>
</gene>
<organism evidence="1 3">
    <name type="scientific">Methylobacterium oxalidis</name>
    <dbReference type="NCBI Taxonomy" id="944322"/>
    <lineage>
        <taxon>Bacteria</taxon>
        <taxon>Pseudomonadati</taxon>
        <taxon>Pseudomonadota</taxon>
        <taxon>Alphaproteobacteria</taxon>
        <taxon>Hyphomicrobiales</taxon>
        <taxon>Methylobacteriaceae</taxon>
        <taxon>Methylobacterium</taxon>
    </lineage>
</organism>
<evidence type="ECO:0000313" key="4">
    <source>
        <dbReference type="Proteomes" id="UP001156856"/>
    </source>
</evidence>
<dbReference type="RefSeq" id="WP_147029529.1">
    <property type="nucleotide sequence ID" value="NZ_BJZU01000306.1"/>
</dbReference>
<sequence length="94" mass="10531">MAVQGWVDPELKGKIERLRNYGRLAEEKGWTSSAEWARTAVAEIEDWDDSNSPEARLHQIRSQYLTHSGAMTATEILTAIAHLVRPEAKDSPNA</sequence>
<proteinExistence type="predicted"/>
<reference evidence="1 3" key="3">
    <citation type="submission" date="2019-07" db="EMBL/GenBank/DDBJ databases">
        <title>Whole genome shotgun sequence of Methylobacterium oxalidis NBRC 107715.</title>
        <authorList>
            <person name="Hosoyama A."/>
            <person name="Uohara A."/>
            <person name="Ohji S."/>
            <person name="Ichikawa N."/>
        </authorList>
    </citation>
    <scope>NUCLEOTIDE SEQUENCE [LARGE SCALE GENOMIC DNA]</scope>
    <source>
        <strain evidence="1 3">NBRC 107715</strain>
    </source>
</reference>
<dbReference type="AlphaFoldDB" id="A0A512JDX7"/>
<comment type="caution">
    <text evidence="1">The sequence shown here is derived from an EMBL/GenBank/DDBJ whole genome shotgun (WGS) entry which is preliminary data.</text>
</comment>
<dbReference type="EMBL" id="BSPK01000121">
    <property type="protein sequence ID" value="GLS67985.1"/>
    <property type="molecule type" value="Genomic_DNA"/>
</dbReference>
<name>A0A512JDX7_9HYPH</name>
<dbReference type="Proteomes" id="UP001156856">
    <property type="component" value="Unassembled WGS sequence"/>
</dbReference>
<accession>A0A512JDX7</accession>
<evidence type="ECO:0000313" key="2">
    <source>
        <dbReference type="EMBL" id="GLS67985.1"/>
    </source>
</evidence>
<dbReference type="EMBL" id="BJZU01000306">
    <property type="protein sequence ID" value="GEP08135.1"/>
    <property type="molecule type" value="Genomic_DNA"/>
</dbReference>
<protein>
    <submittedName>
        <fullName evidence="1">Uncharacterized protein</fullName>
    </submittedName>
</protein>
<reference evidence="4" key="2">
    <citation type="journal article" date="2019" name="Int. J. Syst. Evol. Microbiol.">
        <title>The Global Catalogue of Microorganisms (GCM) 10K type strain sequencing project: providing services to taxonomists for standard genome sequencing and annotation.</title>
        <authorList>
            <consortium name="The Broad Institute Genomics Platform"/>
            <consortium name="The Broad Institute Genome Sequencing Center for Infectious Disease"/>
            <person name="Wu L."/>
            <person name="Ma J."/>
        </authorList>
    </citation>
    <scope>NUCLEOTIDE SEQUENCE [LARGE SCALE GENOMIC DNA]</scope>
    <source>
        <strain evidence="4">NBRC 107715</strain>
    </source>
</reference>
<dbReference type="Proteomes" id="UP000321960">
    <property type="component" value="Unassembled WGS sequence"/>
</dbReference>
<evidence type="ECO:0000313" key="1">
    <source>
        <dbReference type="EMBL" id="GEP08135.1"/>
    </source>
</evidence>
<evidence type="ECO:0000313" key="3">
    <source>
        <dbReference type="Proteomes" id="UP000321960"/>
    </source>
</evidence>
<reference evidence="2" key="4">
    <citation type="submission" date="2023-01" db="EMBL/GenBank/DDBJ databases">
        <title>Draft genome sequence of Methylobacterium oxalidis strain NBRC 107715.</title>
        <authorList>
            <person name="Sun Q."/>
            <person name="Mori K."/>
        </authorList>
    </citation>
    <scope>NUCLEOTIDE SEQUENCE</scope>
    <source>
        <strain evidence="2">NBRC 107715</strain>
    </source>
</reference>
<reference evidence="2" key="1">
    <citation type="journal article" date="2014" name="Int. J. Syst. Evol. Microbiol.">
        <title>Complete genome of a new Firmicutes species belonging to the dominant human colonic microbiota ('Ruminococcus bicirculans') reveals two chromosomes and a selective capacity to utilize plant glucans.</title>
        <authorList>
            <consortium name="NISC Comparative Sequencing Program"/>
            <person name="Wegmann U."/>
            <person name="Louis P."/>
            <person name="Goesmann A."/>
            <person name="Henrissat B."/>
            <person name="Duncan S.H."/>
            <person name="Flint H.J."/>
        </authorList>
    </citation>
    <scope>NUCLEOTIDE SEQUENCE</scope>
    <source>
        <strain evidence="2">NBRC 107715</strain>
    </source>
</reference>